<protein>
    <recommendedName>
        <fullName evidence="2">UAS domain-containing protein</fullName>
    </recommendedName>
</protein>
<dbReference type="InterPro" id="IPR050730">
    <property type="entry name" value="UBX_domain-protein"/>
</dbReference>
<reference evidence="3" key="1">
    <citation type="journal article" date="2023" name="Mol. Phylogenet. Evol.">
        <title>Genome-scale phylogeny and comparative genomics of the fungal order Sordariales.</title>
        <authorList>
            <person name="Hensen N."/>
            <person name="Bonometti L."/>
            <person name="Westerberg I."/>
            <person name="Brannstrom I.O."/>
            <person name="Guillou S."/>
            <person name="Cros-Aarteil S."/>
            <person name="Calhoun S."/>
            <person name="Haridas S."/>
            <person name="Kuo A."/>
            <person name="Mondo S."/>
            <person name="Pangilinan J."/>
            <person name="Riley R."/>
            <person name="LaButti K."/>
            <person name="Andreopoulos B."/>
            <person name="Lipzen A."/>
            <person name="Chen C."/>
            <person name="Yan M."/>
            <person name="Daum C."/>
            <person name="Ng V."/>
            <person name="Clum A."/>
            <person name="Steindorff A."/>
            <person name="Ohm R.A."/>
            <person name="Martin F."/>
            <person name="Silar P."/>
            <person name="Natvig D.O."/>
            <person name="Lalanne C."/>
            <person name="Gautier V."/>
            <person name="Ament-Velasquez S.L."/>
            <person name="Kruys A."/>
            <person name="Hutchinson M.I."/>
            <person name="Powell A.J."/>
            <person name="Barry K."/>
            <person name="Miller A.N."/>
            <person name="Grigoriev I.V."/>
            <person name="Debuchy R."/>
            <person name="Gladieux P."/>
            <person name="Hiltunen Thoren M."/>
            <person name="Johannesson H."/>
        </authorList>
    </citation>
    <scope>NUCLEOTIDE SEQUENCE</scope>
    <source>
        <strain evidence="3">CBS 123565</strain>
    </source>
</reference>
<name>A0AAN6UI51_9PEZI</name>
<dbReference type="Gene3D" id="3.10.20.90">
    <property type="entry name" value="Phosphatidylinositol 3-kinase Catalytic Subunit, Chain A, domain 1"/>
    <property type="match status" value="1"/>
</dbReference>
<dbReference type="SMART" id="SM00594">
    <property type="entry name" value="UAS"/>
    <property type="match status" value="1"/>
</dbReference>
<dbReference type="PANTHER" id="PTHR23322">
    <property type="entry name" value="FAS-ASSOCIATED PROTEIN"/>
    <property type="match status" value="1"/>
</dbReference>
<gene>
    <name evidence="3" type="ORF">BT67DRAFT_450310</name>
</gene>
<dbReference type="GO" id="GO:0043130">
    <property type="term" value="F:ubiquitin binding"/>
    <property type="evidence" value="ECO:0007669"/>
    <property type="project" value="TreeGrafter"/>
</dbReference>
<dbReference type="SUPFAM" id="SSF54236">
    <property type="entry name" value="Ubiquitin-like"/>
    <property type="match status" value="1"/>
</dbReference>
<dbReference type="Gene3D" id="3.40.30.10">
    <property type="entry name" value="Glutaredoxin"/>
    <property type="match status" value="1"/>
</dbReference>
<proteinExistence type="predicted"/>
<feature type="coiled-coil region" evidence="1">
    <location>
        <begin position="357"/>
        <end position="391"/>
    </location>
</feature>
<dbReference type="Proteomes" id="UP001304895">
    <property type="component" value="Unassembled WGS sequence"/>
</dbReference>
<dbReference type="CDD" id="cd14273">
    <property type="entry name" value="UBA_TAP-C_like"/>
    <property type="match status" value="1"/>
</dbReference>
<reference evidence="3" key="2">
    <citation type="submission" date="2023-05" db="EMBL/GenBank/DDBJ databases">
        <authorList>
            <consortium name="Lawrence Berkeley National Laboratory"/>
            <person name="Steindorff A."/>
            <person name="Hensen N."/>
            <person name="Bonometti L."/>
            <person name="Westerberg I."/>
            <person name="Brannstrom I.O."/>
            <person name="Guillou S."/>
            <person name="Cros-Aarteil S."/>
            <person name="Calhoun S."/>
            <person name="Haridas S."/>
            <person name="Kuo A."/>
            <person name="Mondo S."/>
            <person name="Pangilinan J."/>
            <person name="Riley R."/>
            <person name="Labutti K."/>
            <person name="Andreopoulos B."/>
            <person name="Lipzen A."/>
            <person name="Chen C."/>
            <person name="Yanf M."/>
            <person name="Daum C."/>
            <person name="Ng V."/>
            <person name="Clum A."/>
            <person name="Ohm R."/>
            <person name="Martin F."/>
            <person name="Silar P."/>
            <person name="Natvig D."/>
            <person name="Lalanne C."/>
            <person name="Gautier V."/>
            <person name="Ament-Velasquez S.L."/>
            <person name="Kruys A."/>
            <person name="Hutchinson M.I."/>
            <person name="Powell A.J."/>
            <person name="Barry K."/>
            <person name="Miller A.N."/>
            <person name="Grigoriev I.V."/>
            <person name="Debuchy R."/>
            <person name="Gladieux P."/>
            <person name="Thoren M.H."/>
            <person name="Johannesson H."/>
        </authorList>
    </citation>
    <scope>NUCLEOTIDE SEQUENCE</scope>
    <source>
        <strain evidence="3">CBS 123565</strain>
    </source>
</reference>
<dbReference type="InterPro" id="IPR036249">
    <property type="entry name" value="Thioredoxin-like_sf"/>
</dbReference>
<dbReference type="GO" id="GO:0005783">
    <property type="term" value="C:endoplasmic reticulum"/>
    <property type="evidence" value="ECO:0007669"/>
    <property type="project" value="TreeGrafter"/>
</dbReference>
<dbReference type="Pfam" id="PF14555">
    <property type="entry name" value="UBA_4"/>
    <property type="match status" value="1"/>
</dbReference>
<dbReference type="InterPro" id="IPR009060">
    <property type="entry name" value="UBA-like_sf"/>
</dbReference>
<dbReference type="InterPro" id="IPR029071">
    <property type="entry name" value="Ubiquitin-like_domsf"/>
</dbReference>
<dbReference type="AlphaFoldDB" id="A0AAN6UI51"/>
<evidence type="ECO:0000256" key="1">
    <source>
        <dbReference type="SAM" id="Coils"/>
    </source>
</evidence>
<dbReference type="SUPFAM" id="SSF52833">
    <property type="entry name" value="Thioredoxin-like"/>
    <property type="match status" value="1"/>
</dbReference>
<dbReference type="Gene3D" id="1.10.8.10">
    <property type="entry name" value="DNA helicase RuvA subunit, C-terminal domain"/>
    <property type="match status" value="1"/>
</dbReference>
<dbReference type="PANTHER" id="PTHR23322:SF1">
    <property type="entry name" value="FAS-ASSOCIATED FACTOR 2"/>
    <property type="match status" value="1"/>
</dbReference>
<evidence type="ECO:0000313" key="4">
    <source>
        <dbReference type="Proteomes" id="UP001304895"/>
    </source>
</evidence>
<dbReference type="InterPro" id="IPR006577">
    <property type="entry name" value="UAS"/>
</dbReference>
<keyword evidence="1" id="KW-0175">Coiled coil</keyword>
<sequence>MPTDAGFDLEQLSASQQEALQQYADVTGQEIKDAIPLLERSQWNVQIAIAKFFDGEGPDLVAEAQAAHDSIPRTDARHETLHDTLLDADLQPLPTSRRPRTELAPRVVPPGPVIYRSPFLVTILFAPFQMGYKIFAGIFRSLFYFLSFLPRSLRPRFVTTSIGKGLRQTSGRRVTLPKETAQRFRHDFEEEYGAHGLPFFEGGHAQALDAAKNDLKFLLTILISPEHDDTESFVRNTLLSPEVVNFINDPANNIIVWGGNVLDSEAYQVAKEYSCLKYPFSCLVCLTPKEGSARMGIVKRLAGPMSPESYVAGLQNTITKHAPDLNGVREERAVQAMSRNLRSQQDSAYERSLALDRERARQKKEAAAAAAAAEKRAREEAETAARLQEQRQKWKEWRATTIAPEPDAQEKDAVRLALNMPASSGVGRVIRRFTGTTTLEELYAFVECYELLQQESREKGPERPMGYKHQYRFRIASVMPKEAFEPSEATTIGEKMGRGGSLVVEDIVPEDEEDD</sequence>
<comment type="caution">
    <text evidence="3">The sequence shown here is derived from an EMBL/GenBank/DDBJ whole genome shotgun (WGS) entry which is preliminary data.</text>
</comment>
<keyword evidence="4" id="KW-1185">Reference proteome</keyword>
<feature type="domain" description="UAS" evidence="2">
    <location>
        <begin position="183"/>
        <end position="315"/>
    </location>
</feature>
<dbReference type="SUPFAM" id="SSF46934">
    <property type="entry name" value="UBA-like"/>
    <property type="match status" value="1"/>
</dbReference>
<dbReference type="EMBL" id="MU853412">
    <property type="protein sequence ID" value="KAK4133442.1"/>
    <property type="molecule type" value="Genomic_DNA"/>
</dbReference>
<accession>A0AAN6UI51</accession>
<organism evidence="3 4">
    <name type="scientific">Trichocladium antarcticum</name>
    <dbReference type="NCBI Taxonomy" id="1450529"/>
    <lineage>
        <taxon>Eukaryota</taxon>
        <taxon>Fungi</taxon>
        <taxon>Dikarya</taxon>
        <taxon>Ascomycota</taxon>
        <taxon>Pezizomycotina</taxon>
        <taxon>Sordariomycetes</taxon>
        <taxon>Sordariomycetidae</taxon>
        <taxon>Sordariales</taxon>
        <taxon>Chaetomiaceae</taxon>
        <taxon>Trichocladium</taxon>
    </lineage>
</organism>
<dbReference type="GO" id="GO:0036503">
    <property type="term" value="P:ERAD pathway"/>
    <property type="evidence" value="ECO:0007669"/>
    <property type="project" value="TreeGrafter"/>
</dbReference>
<evidence type="ECO:0000259" key="2">
    <source>
        <dbReference type="SMART" id="SM00594"/>
    </source>
</evidence>
<evidence type="ECO:0000313" key="3">
    <source>
        <dbReference type="EMBL" id="KAK4133442.1"/>
    </source>
</evidence>